<evidence type="ECO:0000313" key="2">
    <source>
        <dbReference type="EMBL" id="MFC3908538.1"/>
    </source>
</evidence>
<dbReference type="RefSeq" id="WP_382341921.1">
    <property type="nucleotide sequence ID" value="NZ_JBHSAB010000006.1"/>
</dbReference>
<proteinExistence type="predicted"/>
<sequence>MKQRMAITALMLLPCFLWAAQSIYCPQNHGYINVGMTEAQVVAACGQPLSKQESNKPVMVQVPMLQLYFNNQGANRAFYGVWAIPIGIGNPNRSGYKPFGGNSGGGVKVETDIVDNKVKAIRINGTDVNAFSVCRGTNIQVGDQVGMVYGACGTPSLINRTFIYQPVPSRNKPQIWVYQASQYQSPMSLTFVDGKLQSID</sequence>
<dbReference type="InterPro" id="IPR021268">
    <property type="entry name" value="DUF2845"/>
</dbReference>
<evidence type="ECO:0000313" key="3">
    <source>
        <dbReference type="Proteomes" id="UP001595758"/>
    </source>
</evidence>
<protein>
    <submittedName>
        <fullName evidence="2">DUF2845 domain-containing protein</fullName>
    </submittedName>
</protein>
<feature type="chain" id="PRO_5046752312" evidence="1">
    <location>
        <begin position="20"/>
        <end position="200"/>
    </location>
</feature>
<dbReference type="Proteomes" id="UP001595758">
    <property type="component" value="Unassembled WGS sequence"/>
</dbReference>
<keyword evidence="1" id="KW-0732">Signal</keyword>
<comment type="caution">
    <text evidence="2">The sequence shown here is derived from an EMBL/GenBank/DDBJ whole genome shotgun (WGS) entry which is preliminary data.</text>
</comment>
<gene>
    <name evidence="2" type="ORF">ACFORL_05545</name>
</gene>
<dbReference type="Pfam" id="PF11006">
    <property type="entry name" value="DUF2845"/>
    <property type="match status" value="1"/>
</dbReference>
<accession>A0ABV8CE16</accession>
<reference evidence="3" key="1">
    <citation type="journal article" date="2019" name="Int. J. Syst. Evol. Microbiol.">
        <title>The Global Catalogue of Microorganisms (GCM) 10K type strain sequencing project: providing services to taxonomists for standard genome sequencing and annotation.</title>
        <authorList>
            <consortium name="The Broad Institute Genomics Platform"/>
            <consortium name="The Broad Institute Genome Sequencing Center for Infectious Disease"/>
            <person name="Wu L."/>
            <person name="Ma J."/>
        </authorList>
    </citation>
    <scope>NUCLEOTIDE SEQUENCE [LARGE SCALE GENOMIC DNA]</scope>
    <source>
        <strain evidence="3">CCUG 59858</strain>
    </source>
</reference>
<keyword evidence="3" id="KW-1185">Reference proteome</keyword>
<feature type="signal peptide" evidence="1">
    <location>
        <begin position="1"/>
        <end position="19"/>
    </location>
</feature>
<dbReference type="EMBL" id="JBHSAB010000006">
    <property type="protein sequence ID" value="MFC3908538.1"/>
    <property type="molecule type" value="Genomic_DNA"/>
</dbReference>
<organism evidence="2 3">
    <name type="scientific">Legionella dresdenensis</name>
    <dbReference type="NCBI Taxonomy" id="450200"/>
    <lineage>
        <taxon>Bacteria</taxon>
        <taxon>Pseudomonadati</taxon>
        <taxon>Pseudomonadota</taxon>
        <taxon>Gammaproteobacteria</taxon>
        <taxon>Legionellales</taxon>
        <taxon>Legionellaceae</taxon>
        <taxon>Legionella</taxon>
    </lineage>
</organism>
<name>A0ABV8CE16_9GAMM</name>
<evidence type="ECO:0000256" key="1">
    <source>
        <dbReference type="SAM" id="SignalP"/>
    </source>
</evidence>